<dbReference type="SUPFAM" id="SSF55781">
    <property type="entry name" value="GAF domain-like"/>
    <property type="match status" value="1"/>
</dbReference>
<dbReference type="EMBL" id="BAABHJ010000040">
    <property type="protein sequence ID" value="GAA4619190.1"/>
    <property type="molecule type" value="Genomic_DNA"/>
</dbReference>
<protein>
    <submittedName>
        <fullName evidence="6">GAF domain-containing protein</fullName>
    </submittedName>
</protein>
<evidence type="ECO:0000259" key="4">
    <source>
        <dbReference type="SMART" id="SM00065"/>
    </source>
</evidence>
<keyword evidence="3" id="KW-1133">Transmembrane helix</keyword>
<reference evidence="7" key="1">
    <citation type="journal article" date="2019" name="Int. J. Syst. Evol. Microbiol.">
        <title>The Global Catalogue of Microorganisms (GCM) 10K type strain sequencing project: providing services to taxonomists for standard genome sequencing and annotation.</title>
        <authorList>
            <consortium name="The Broad Institute Genomics Platform"/>
            <consortium name="The Broad Institute Genome Sequencing Center for Infectious Disease"/>
            <person name="Wu L."/>
            <person name="Ma J."/>
        </authorList>
    </citation>
    <scope>NUCLEOTIDE SEQUENCE [LARGE SCALE GENOMIC DNA]</scope>
    <source>
        <strain evidence="7">JCM 17938</strain>
    </source>
</reference>
<keyword evidence="3" id="KW-0812">Transmembrane</keyword>
<keyword evidence="1" id="KW-0805">Transcription regulation</keyword>
<dbReference type="Gene3D" id="1.10.10.10">
    <property type="entry name" value="Winged helix-like DNA-binding domain superfamily/Winged helix DNA-binding domain"/>
    <property type="match status" value="1"/>
</dbReference>
<evidence type="ECO:0000313" key="7">
    <source>
        <dbReference type="Proteomes" id="UP001500212"/>
    </source>
</evidence>
<dbReference type="Pfam" id="PF03861">
    <property type="entry name" value="ANTAR"/>
    <property type="match status" value="1"/>
</dbReference>
<dbReference type="InterPro" id="IPR029016">
    <property type="entry name" value="GAF-like_dom_sf"/>
</dbReference>
<sequence>MASPAEAAELPEQLCDACIGALPVDGVGLSLMTRDPAGGRMLLGASDDVGARIEELQFRLGEGPCVTAFGTARPVLVPDVQADEARARWPMFTREAETAGAAALFAFPLLVGVIGIGVLDCHRARTGPLAETAEALVVADAVTTVLLNFKIRSAEGSDGEIDLFSMSTRAHALVYQAVGSVAGRLGISTEDALARLRAHAFSHSRSLEAVADDVLTGRLQIPTEKGQSEGE</sequence>
<feature type="domain" description="ANTAR" evidence="5">
    <location>
        <begin position="138"/>
        <end position="215"/>
    </location>
</feature>
<keyword evidence="3" id="KW-0472">Membrane</keyword>
<proteinExistence type="predicted"/>
<evidence type="ECO:0000256" key="3">
    <source>
        <dbReference type="SAM" id="Phobius"/>
    </source>
</evidence>
<dbReference type="Pfam" id="PF13185">
    <property type="entry name" value="GAF_2"/>
    <property type="match status" value="1"/>
</dbReference>
<evidence type="ECO:0000259" key="5">
    <source>
        <dbReference type="SMART" id="SM01012"/>
    </source>
</evidence>
<comment type="caution">
    <text evidence="6">The sequence shown here is derived from an EMBL/GenBank/DDBJ whole genome shotgun (WGS) entry which is preliminary data.</text>
</comment>
<feature type="transmembrane region" description="Helical" evidence="3">
    <location>
        <begin position="99"/>
        <end position="119"/>
    </location>
</feature>
<dbReference type="Gene3D" id="3.30.450.40">
    <property type="match status" value="1"/>
</dbReference>
<dbReference type="SMART" id="SM01012">
    <property type="entry name" value="ANTAR"/>
    <property type="match status" value="1"/>
</dbReference>
<dbReference type="Proteomes" id="UP001500212">
    <property type="component" value="Unassembled WGS sequence"/>
</dbReference>
<dbReference type="InterPro" id="IPR003018">
    <property type="entry name" value="GAF"/>
</dbReference>
<organism evidence="6 7">
    <name type="scientific">Actinoallomurus liliacearum</name>
    <dbReference type="NCBI Taxonomy" id="1080073"/>
    <lineage>
        <taxon>Bacteria</taxon>
        <taxon>Bacillati</taxon>
        <taxon>Actinomycetota</taxon>
        <taxon>Actinomycetes</taxon>
        <taxon>Streptosporangiales</taxon>
        <taxon>Thermomonosporaceae</taxon>
        <taxon>Actinoallomurus</taxon>
    </lineage>
</organism>
<feature type="domain" description="GAF" evidence="4">
    <location>
        <begin position="6"/>
        <end position="156"/>
    </location>
</feature>
<gene>
    <name evidence="6" type="ORF">GCM10023195_86660</name>
</gene>
<dbReference type="InterPro" id="IPR036388">
    <property type="entry name" value="WH-like_DNA-bd_sf"/>
</dbReference>
<keyword evidence="7" id="KW-1185">Reference proteome</keyword>
<keyword evidence="2" id="KW-0804">Transcription</keyword>
<dbReference type="InterPro" id="IPR005561">
    <property type="entry name" value="ANTAR"/>
</dbReference>
<evidence type="ECO:0000256" key="1">
    <source>
        <dbReference type="ARBA" id="ARBA00023015"/>
    </source>
</evidence>
<name>A0ABP8U044_9ACTN</name>
<dbReference type="SMART" id="SM00065">
    <property type="entry name" value="GAF"/>
    <property type="match status" value="1"/>
</dbReference>
<evidence type="ECO:0000256" key="2">
    <source>
        <dbReference type="ARBA" id="ARBA00023163"/>
    </source>
</evidence>
<accession>A0ABP8U044</accession>
<evidence type="ECO:0000313" key="6">
    <source>
        <dbReference type="EMBL" id="GAA4619190.1"/>
    </source>
</evidence>